<evidence type="ECO:0000313" key="2">
    <source>
        <dbReference type="EMBL" id="KRK60122.1"/>
    </source>
</evidence>
<dbReference type="STRING" id="525309.HMPREF0494_0369"/>
<name>C8P4X5_9LACO</name>
<comment type="caution">
    <text evidence="1">The sequence shown here is derived from an EMBL/GenBank/DDBJ whole genome shotgun (WGS) entry which is preliminary data.</text>
</comment>
<dbReference type="Proteomes" id="UP000051883">
    <property type="component" value="Unassembled WGS sequence"/>
</dbReference>
<keyword evidence="4" id="KW-1185">Reference proteome</keyword>
<gene>
    <name evidence="2" type="ORF">FC31_GL001909</name>
    <name evidence="1" type="ORF">HMPREF0494_0369</name>
</gene>
<reference evidence="1 3" key="1">
    <citation type="submission" date="2009-09" db="EMBL/GenBank/DDBJ databases">
        <authorList>
            <person name="Qin X."/>
            <person name="Bachman B."/>
            <person name="Battles P."/>
            <person name="Bell A."/>
            <person name="Bess C."/>
            <person name="Bickham C."/>
            <person name="Chaboub L."/>
            <person name="Chen D."/>
            <person name="Coyle M."/>
            <person name="Deiros D.R."/>
            <person name="Dinh H."/>
            <person name="Forbes L."/>
            <person name="Fowler G."/>
            <person name="Francisco L."/>
            <person name="Fu Q."/>
            <person name="Gubbala S."/>
            <person name="Hale W."/>
            <person name="Han Y."/>
            <person name="Hemphill L."/>
            <person name="Highlander S.K."/>
            <person name="Hirani K."/>
            <person name="Hogues M."/>
            <person name="Jackson L."/>
            <person name="Jakkamsetti A."/>
            <person name="Javaid M."/>
            <person name="Jiang H."/>
            <person name="Korchina V."/>
            <person name="Kovar C."/>
            <person name="Lara F."/>
            <person name="Lee S."/>
            <person name="Mata R."/>
            <person name="Mathew T."/>
            <person name="Moen C."/>
            <person name="Morales K."/>
            <person name="Munidasa M."/>
            <person name="Nazareth L."/>
            <person name="Ngo R."/>
            <person name="Nguyen L."/>
            <person name="Okwuonu G."/>
            <person name="Ongeri F."/>
            <person name="Patil S."/>
            <person name="Petrosino J."/>
            <person name="Pham C."/>
            <person name="Pham P."/>
            <person name="Pu L.-L."/>
            <person name="Puazo M."/>
            <person name="Raj R."/>
            <person name="Reid J."/>
            <person name="Rouhana J."/>
            <person name="Saada N."/>
            <person name="Shang Y."/>
            <person name="Simmons D."/>
            <person name="Thornton R."/>
            <person name="Warren J."/>
            <person name="Weissenberger G."/>
            <person name="Zhang J."/>
            <person name="Zhang L."/>
            <person name="Zhou C."/>
            <person name="Zhu D."/>
            <person name="Muzny D."/>
            <person name="Worley K."/>
            <person name="Gibbs R."/>
        </authorList>
    </citation>
    <scope>NUCLEOTIDE SEQUENCE [LARGE SCALE GENOMIC DNA]</scope>
    <source>
        <strain evidence="1 3">DSM 16041</strain>
    </source>
</reference>
<dbReference type="EMBL" id="AZDK01000007">
    <property type="protein sequence ID" value="KRK60122.1"/>
    <property type="molecule type" value="Genomic_DNA"/>
</dbReference>
<dbReference type="eggNOG" id="ENOG5030AV4">
    <property type="taxonomic scope" value="Bacteria"/>
</dbReference>
<dbReference type="PATRIC" id="fig|525309.8.peg.1981"/>
<evidence type="ECO:0000313" key="3">
    <source>
        <dbReference type="Proteomes" id="UP000003675"/>
    </source>
</evidence>
<sequence length="172" mass="19965">MKLRTWFWTLLSLILIVGVFSYGANNLGKYNFYYATHMKHPKDQYPFMTALALTTMPQSYLPSYVVDNGDMNKQGVGGIEISNVKKQGDFLEAIPGILIYANSKTQYEKTGGTYYIEFSEDGYLPKTEKKKMGPTLYRTLNNMQDELKRNSDRPLINLQWIYNWYFKTISSD</sequence>
<evidence type="ECO:0000313" key="1">
    <source>
        <dbReference type="EMBL" id="EEW54481.1"/>
    </source>
</evidence>
<reference evidence="2 4" key="2">
    <citation type="journal article" date="2015" name="Genome Announc.">
        <title>Expanding the biotechnology potential of lactobacilli through comparative genomics of 213 strains and associated genera.</title>
        <authorList>
            <person name="Sun Z."/>
            <person name="Harris H.M."/>
            <person name="McCann A."/>
            <person name="Guo C."/>
            <person name="Argimon S."/>
            <person name="Zhang W."/>
            <person name="Yang X."/>
            <person name="Jeffery I.B."/>
            <person name="Cooney J.C."/>
            <person name="Kagawa T.F."/>
            <person name="Liu W."/>
            <person name="Song Y."/>
            <person name="Salvetti E."/>
            <person name="Wrobel A."/>
            <person name="Rasinkangas P."/>
            <person name="Parkhill J."/>
            <person name="Rea M.C."/>
            <person name="O'Sullivan O."/>
            <person name="Ritari J."/>
            <person name="Douillard F.P."/>
            <person name="Paul Ross R."/>
            <person name="Yang R."/>
            <person name="Briner A.E."/>
            <person name="Felis G.E."/>
            <person name="de Vos W.M."/>
            <person name="Barrangou R."/>
            <person name="Klaenhammer T.R."/>
            <person name="Caufield P.W."/>
            <person name="Cui Y."/>
            <person name="Zhang H."/>
            <person name="O'Toole P.W."/>
        </authorList>
    </citation>
    <scope>NUCLEOTIDE SEQUENCE [LARGE SCALE GENOMIC DNA]</scope>
    <source>
        <strain evidence="2 4">DSM 16041</strain>
    </source>
</reference>
<organism evidence="1 3">
    <name type="scientific">Limosilactobacillus antri DSM 16041</name>
    <dbReference type="NCBI Taxonomy" id="525309"/>
    <lineage>
        <taxon>Bacteria</taxon>
        <taxon>Bacillati</taxon>
        <taxon>Bacillota</taxon>
        <taxon>Bacilli</taxon>
        <taxon>Lactobacillales</taxon>
        <taxon>Lactobacillaceae</taxon>
        <taxon>Limosilactobacillus</taxon>
    </lineage>
</organism>
<dbReference type="RefSeq" id="WP_007123676.1">
    <property type="nucleotide sequence ID" value="NZ_AZDK01000007.1"/>
</dbReference>
<accession>C8P4X5</accession>
<dbReference type="AlphaFoldDB" id="C8P4X5"/>
<dbReference type="EMBL" id="ACLL01000011">
    <property type="protein sequence ID" value="EEW54481.1"/>
    <property type="molecule type" value="Genomic_DNA"/>
</dbReference>
<evidence type="ECO:0000313" key="4">
    <source>
        <dbReference type="Proteomes" id="UP000051883"/>
    </source>
</evidence>
<proteinExistence type="predicted"/>
<dbReference type="HOGENOM" id="CLU_1553264_0_0_9"/>
<dbReference type="Proteomes" id="UP000003675">
    <property type="component" value="Unassembled WGS sequence"/>
</dbReference>
<protein>
    <submittedName>
        <fullName evidence="1">Uncharacterized protein</fullName>
    </submittedName>
</protein>